<dbReference type="PANTHER" id="PTHR30572:SF4">
    <property type="entry name" value="ABC TRANSPORTER PERMEASE YTRF"/>
    <property type="match status" value="1"/>
</dbReference>
<feature type="transmembrane region" description="Helical" evidence="7">
    <location>
        <begin position="21"/>
        <end position="40"/>
    </location>
</feature>
<dbReference type="GO" id="GO:0005886">
    <property type="term" value="C:plasma membrane"/>
    <property type="evidence" value="ECO:0007669"/>
    <property type="project" value="UniProtKB-SubCell"/>
</dbReference>
<dbReference type="AlphaFoldDB" id="A0A939BGH0"/>
<evidence type="ECO:0000259" key="8">
    <source>
        <dbReference type="Pfam" id="PF02687"/>
    </source>
</evidence>
<evidence type="ECO:0000256" key="4">
    <source>
        <dbReference type="ARBA" id="ARBA00022989"/>
    </source>
</evidence>
<dbReference type="InterPro" id="IPR050250">
    <property type="entry name" value="Macrolide_Exporter_MacB"/>
</dbReference>
<reference evidence="10" key="1">
    <citation type="submission" date="2020-08" db="EMBL/GenBank/DDBJ databases">
        <authorList>
            <person name="Cejkova D."/>
            <person name="Kubasova T."/>
            <person name="Jahodarova E."/>
            <person name="Rychlik I."/>
        </authorList>
    </citation>
    <scope>NUCLEOTIDE SEQUENCE</scope>
    <source>
        <strain evidence="10">An582</strain>
    </source>
</reference>
<accession>A0A939BGH0</accession>
<feature type="domain" description="ABC3 transporter permease C-terminal" evidence="8">
    <location>
        <begin position="267"/>
        <end position="379"/>
    </location>
</feature>
<feature type="transmembrane region" description="Helical" evidence="7">
    <location>
        <begin position="262"/>
        <end position="287"/>
    </location>
</feature>
<evidence type="ECO:0000256" key="3">
    <source>
        <dbReference type="ARBA" id="ARBA00022692"/>
    </source>
</evidence>
<dbReference type="InterPro" id="IPR003838">
    <property type="entry name" value="ABC3_permease_C"/>
</dbReference>
<evidence type="ECO:0000256" key="6">
    <source>
        <dbReference type="ARBA" id="ARBA00038076"/>
    </source>
</evidence>
<feature type="domain" description="MacB-like periplasmic core" evidence="9">
    <location>
        <begin position="20"/>
        <end position="227"/>
    </location>
</feature>
<sequence>MTRKIIRLSLKTIFHNKMRSFLTVLGIIIGVMAVVTLVSITQGAAAGITDSISDMGSQQITATITDEDASVSAADVEELHTYSAVSGVAAVNTFSETVKKKEETGTYSIVGVTPEYFEVQDLAVQRGRKIAPSDDECCTRVCVLGTEAATDLFGTWDAVGGTVRIGDRTFQVVGVLEEQGSSLAGSDDSRILIPYSTAERMTGQTGVSTFYVRASSEQEVEAAVSIVDAFLLQATRDEDAYTVNNQSDILDTMDDVSGTMSLLLGGIAAISLVVGGIGIMNIMLVSVTERTMEIGIRKAVGAKRRHILLQFLCESCVLSVLGGAAGLVLSFVCIRGYDLLTGSGSTVNLAVALASILFCAGIGVVFGSYPAAKASRLQPIDALRRS</sequence>
<evidence type="ECO:0000313" key="11">
    <source>
        <dbReference type="Proteomes" id="UP000705508"/>
    </source>
</evidence>
<dbReference type="Proteomes" id="UP000705508">
    <property type="component" value="Unassembled WGS sequence"/>
</dbReference>
<evidence type="ECO:0000256" key="1">
    <source>
        <dbReference type="ARBA" id="ARBA00004651"/>
    </source>
</evidence>
<organism evidence="10 11">
    <name type="scientific">Mordavella massiliensis</name>
    <dbReference type="NCBI Taxonomy" id="1871024"/>
    <lineage>
        <taxon>Bacteria</taxon>
        <taxon>Bacillati</taxon>
        <taxon>Bacillota</taxon>
        <taxon>Clostridia</taxon>
        <taxon>Eubacteriales</taxon>
        <taxon>Clostridiaceae</taxon>
        <taxon>Mordavella</taxon>
    </lineage>
</organism>
<dbReference type="Pfam" id="PF02687">
    <property type="entry name" value="FtsX"/>
    <property type="match status" value="1"/>
</dbReference>
<evidence type="ECO:0000313" key="10">
    <source>
        <dbReference type="EMBL" id="MBM6948218.1"/>
    </source>
</evidence>
<comment type="similarity">
    <text evidence="6">Belongs to the ABC-4 integral membrane protein family.</text>
</comment>
<dbReference type="EMBL" id="JACJKS010000006">
    <property type="protein sequence ID" value="MBM6948218.1"/>
    <property type="molecule type" value="Genomic_DNA"/>
</dbReference>
<gene>
    <name evidence="10" type="ORF">H6A20_06045</name>
</gene>
<keyword evidence="3 7" id="KW-0812">Transmembrane</keyword>
<name>A0A939BGH0_9CLOT</name>
<comment type="subcellular location">
    <subcellularLocation>
        <location evidence="1">Cell membrane</location>
        <topology evidence="1">Multi-pass membrane protein</topology>
    </subcellularLocation>
</comment>
<proteinExistence type="inferred from homology"/>
<feature type="transmembrane region" description="Helical" evidence="7">
    <location>
        <begin position="308"/>
        <end position="337"/>
    </location>
</feature>
<keyword evidence="4 7" id="KW-1133">Transmembrane helix</keyword>
<dbReference type="Pfam" id="PF12704">
    <property type="entry name" value="MacB_PCD"/>
    <property type="match status" value="1"/>
</dbReference>
<dbReference type="RefSeq" id="WP_204906238.1">
    <property type="nucleotide sequence ID" value="NZ_JACJKS010000006.1"/>
</dbReference>
<evidence type="ECO:0000256" key="2">
    <source>
        <dbReference type="ARBA" id="ARBA00022475"/>
    </source>
</evidence>
<reference evidence="10" key="2">
    <citation type="journal article" date="2021" name="Sci. Rep.">
        <title>The distribution of antibiotic resistance genes in chicken gut microbiota commensals.</title>
        <authorList>
            <person name="Juricova H."/>
            <person name="Matiasovicova J."/>
            <person name="Kubasova T."/>
            <person name="Cejkova D."/>
            <person name="Rychlik I."/>
        </authorList>
    </citation>
    <scope>NUCLEOTIDE SEQUENCE</scope>
    <source>
        <strain evidence="10">An582</strain>
    </source>
</reference>
<feature type="transmembrane region" description="Helical" evidence="7">
    <location>
        <begin position="349"/>
        <end position="369"/>
    </location>
</feature>
<keyword evidence="2" id="KW-1003">Cell membrane</keyword>
<dbReference type="GO" id="GO:0022857">
    <property type="term" value="F:transmembrane transporter activity"/>
    <property type="evidence" value="ECO:0007669"/>
    <property type="project" value="TreeGrafter"/>
</dbReference>
<evidence type="ECO:0000256" key="5">
    <source>
        <dbReference type="ARBA" id="ARBA00023136"/>
    </source>
</evidence>
<protein>
    <submittedName>
        <fullName evidence="10">ABC transporter permease</fullName>
    </submittedName>
</protein>
<comment type="caution">
    <text evidence="10">The sequence shown here is derived from an EMBL/GenBank/DDBJ whole genome shotgun (WGS) entry which is preliminary data.</text>
</comment>
<evidence type="ECO:0000256" key="7">
    <source>
        <dbReference type="SAM" id="Phobius"/>
    </source>
</evidence>
<evidence type="ECO:0000259" key="9">
    <source>
        <dbReference type="Pfam" id="PF12704"/>
    </source>
</evidence>
<keyword evidence="5 7" id="KW-0472">Membrane</keyword>
<dbReference type="PANTHER" id="PTHR30572">
    <property type="entry name" value="MEMBRANE COMPONENT OF TRANSPORTER-RELATED"/>
    <property type="match status" value="1"/>
</dbReference>
<dbReference type="InterPro" id="IPR025857">
    <property type="entry name" value="MacB_PCD"/>
</dbReference>